<keyword evidence="5" id="KW-0408">Iron</keyword>
<dbReference type="SUPFAM" id="SSF56014">
    <property type="entry name" value="Nitrite and sulphite reductase 4Fe-4S domain-like"/>
    <property type="match status" value="1"/>
</dbReference>
<feature type="domain" description="IspG TIM-barrel" evidence="8">
    <location>
        <begin position="1"/>
        <end position="139"/>
    </location>
</feature>
<evidence type="ECO:0000256" key="1">
    <source>
        <dbReference type="ARBA" id="ARBA00001966"/>
    </source>
</evidence>
<reference evidence="10" key="1">
    <citation type="journal article" date="2014" name="Front. Microbiol.">
        <title>High frequency of phylogenetically diverse reductive dehalogenase-homologous genes in deep subseafloor sedimentary metagenomes.</title>
        <authorList>
            <person name="Kawai M."/>
            <person name="Futagami T."/>
            <person name="Toyoda A."/>
            <person name="Takaki Y."/>
            <person name="Nishi S."/>
            <person name="Hori S."/>
            <person name="Arai W."/>
            <person name="Tsubouchi T."/>
            <person name="Morono Y."/>
            <person name="Uchiyama I."/>
            <person name="Ito T."/>
            <person name="Fujiyama A."/>
            <person name="Inagaki F."/>
            <person name="Takami H."/>
        </authorList>
    </citation>
    <scope>NUCLEOTIDE SEQUENCE</scope>
    <source>
        <strain evidence="10">Expedition CK06-06</strain>
    </source>
</reference>
<feature type="non-terminal residue" evidence="10">
    <location>
        <position position="1"/>
    </location>
</feature>
<dbReference type="GO" id="GO:0019288">
    <property type="term" value="P:isopentenyl diphosphate biosynthetic process, methylerythritol 4-phosphate pathway"/>
    <property type="evidence" value="ECO:0007669"/>
    <property type="project" value="TreeGrafter"/>
</dbReference>
<feature type="domain" description="IspG C-terminal" evidence="9">
    <location>
        <begin position="154"/>
        <end position="238"/>
    </location>
</feature>
<keyword evidence="3" id="KW-0479">Metal-binding</keyword>
<keyword evidence="2" id="KW-0004">4Fe-4S</keyword>
<dbReference type="InterPro" id="IPR058579">
    <property type="entry name" value="IspG_C"/>
</dbReference>
<evidence type="ECO:0000313" key="10">
    <source>
        <dbReference type="EMBL" id="GAF67546.1"/>
    </source>
</evidence>
<protein>
    <recommendedName>
        <fullName evidence="11">4-hydroxy-3-methylbut-2-en-1-yl diphosphate synthase</fullName>
    </recommendedName>
</protein>
<dbReference type="PANTHER" id="PTHR30454:SF0">
    <property type="entry name" value="4-HYDROXY-3-METHYLBUT-2-EN-1-YL DIPHOSPHATE SYNTHASE (FERREDOXIN), CHLOROPLASTIC"/>
    <property type="match status" value="1"/>
</dbReference>
<evidence type="ECO:0000256" key="2">
    <source>
        <dbReference type="ARBA" id="ARBA00022485"/>
    </source>
</evidence>
<comment type="cofactor">
    <cofactor evidence="1">
        <name>[4Fe-4S] cluster</name>
        <dbReference type="ChEBI" id="CHEBI:49883"/>
    </cofactor>
</comment>
<dbReference type="PANTHER" id="PTHR30454">
    <property type="entry name" value="4-HYDROXY-3-METHYLBUT-2-EN-1-YL DIPHOSPHATE SYNTHASE"/>
    <property type="match status" value="1"/>
</dbReference>
<dbReference type="InterPro" id="IPR011005">
    <property type="entry name" value="Dihydropteroate_synth-like_sf"/>
</dbReference>
<dbReference type="GO" id="GO:0016114">
    <property type="term" value="P:terpenoid biosynthetic process"/>
    <property type="evidence" value="ECO:0007669"/>
    <property type="project" value="InterPro"/>
</dbReference>
<dbReference type="Pfam" id="PF26540">
    <property type="entry name" value="GcpE_C"/>
    <property type="match status" value="1"/>
</dbReference>
<keyword evidence="4" id="KW-0560">Oxidoreductase</keyword>
<evidence type="ECO:0008006" key="11">
    <source>
        <dbReference type="Google" id="ProtNLM"/>
    </source>
</evidence>
<proteinExistence type="predicted"/>
<comment type="caution">
    <text evidence="10">The sequence shown here is derived from an EMBL/GenBank/DDBJ whole genome shotgun (WGS) entry which is preliminary data.</text>
</comment>
<dbReference type="GO" id="GO:0051539">
    <property type="term" value="F:4 iron, 4 sulfur cluster binding"/>
    <property type="evidence" value="ECO:0007669"/>
    <property type="project" value="UniProtKB-KW"/>
</dbReference>
<organism evidence="10">
    <name type="scientific">marine sediment metagenome</name>
    <dbReference type="NCBI Taxonomy" id="412755"/>
    <lineage>
        <taxon>unclassified sequences</taxon>
        <taxon>metagenomes</taxon>
        <taxon>ecological metagenomes</taxon>
    </lineage>
</organism>
<evidence type="ECO:0000256" key="5">
    <source>
        <dbReference type="ARBA" id="ARBA00023004"/>
    </source>
</evidence>
<evidence type="ECO:0000256" key="3">
    <source>
        <dbReference type="ARBA" id="ARBA00022723"/>
    </source>
</evidence>
<accession>X0RX23</accession>
<dbReference type="Gene3D" id="3.30.413.10">
    <property type="entry name" value="Sulfite Reductase Hemoprotein, domain 1"/>
    <property type="match status" value="1"/>
</dbReference>
<keyword evidence="6" id="KW-0411">Iron-sulfur</keyword>
<keyword evidence="7" id="KW-0414">Isoprene biosynthesis</keyword>
<dbReference type="InterPro" id="IPR045854">
    <property type="entry name" value="NO2/SO3_Rdtase_4Fe4S_sf"/>
</dbReference>
<evidence type="ECO:0000256" key="6">
    <source>
        <dbReference type="ARBA" id="ARBA00023014"/>
    </source>
</evidence>
<evidence type="ECO:0000259" key="8">
    <source>
        <dbReference type="Pfam" id="PF04551"/>
    </source>
</evidence>
<evidence type="ECO:0000256" key="4">
    <source>
        <dbReference type="ARBA" id="ARBA00023002"/>
    </source>
</evidence>
<gene>
    <name evidence="10" type="ORF">S01H1_16774</name>
</gene>
<dbReference type="InterPro" id="IPR058578">
    <property type="entry name" value="IspG_TIM"/>
</dbReference>
<dbReference type="GO" id="GO:0046429">
    <property type="term" value="F:4-hydroxy-3-methylbut-2-en-1-yl diphosphate synthase activity (ferredoxin)"/>
    <property type="evidence" value="ECO:0007669"/>
    <property type="project" value="InterPro"/>
</dbReference>
<dbReference type="EMBL" id="BARS01008846">
    <property type="protein sequence ID" value="GAF67546.1"/>
    <property type="molecule type" value="Genomic_DNA"/>
</dbReference>
<dbReference type="InterPro" id="IPR004588">
    <property type="entry name" value="IspG_bac-typ"/>
</dbReference>
<evidence type="ECO:0000259" key="9">
    <source>
        <dbReference type="Pfam" id="PF26540"/>
    </source>
</evidence>
<dbReference type="GO" id="GO:0046872">
    <property type="term" value="F:metal ion binding"/>
    <property type="evidence" value="ECO:0007669"/>
    <property type="project" value="UniProtKB-KW"/>
</dbReference>
<name>X0RX23_9ZZZZ</name>
<dbReference type="Gene3D" id="3.20.20.20">
    <property type="entry name" value="Dihydropteroate synthase-like"/>
    <property type="match status" value="1"/>
</dbReference>
<dbReference type="AlphaFoldDB" id="X0RX23"/>
<sequence>KVRQVVRAAKERGIPIRVGVNEGSLPPLPSLAEDELPPPKPQRMVDAALWEIGILQEMGFEDIKISLKAFDVPTMVTAYREIAKRVPYPLHLGVTEAGTPGAGSVRSAVGIGILLAQGIGDTIRVSLAADPAEELPVAWSILASLNIRQRGAIILACPTCGRIEVDLIPLANQVEAHFQKLGKPITVAVMGCVVNGPGEARDADIGLAAGKAKGAIFRKGQVVRTVPEEQFLSALIEEGQRVIAEKLGGAPPAATGPADDPDAVIPMTAVERSARPGRVARR</sequence>
<dbReference type="Pfam" id="PF04551">
    <property type="entry name" value="GcpE"/>
    <property type="match status" value="1"/>
</dbReference>
<evidence type="ECO:0000256" key="7">
    <source>
        <dbReference type="ARBA" id="ARBA00023229"/>
    </source>
</evidence>